<reference evidence="2 3" key="2">
    <citation type="journal article" date="2024" name="Int. J. Syst. Evol. Microbiol.">
        <title>Promethearchaeum syntrophicum gen. nov., sp. nov., an anaerobic, obligately syntrophic archaeon, the first isolate of the lineage 'Asgard' archaea, and proposal of the new archaeal phylum Promethearchaeota phyl. nov. and kingdom Promethearchaeati regn. nov.</title>
        <authorList>
            <person name="Imachi H."/>
            <person name="Nobu M.K."/>
            <person name="Kato S."/>
            <person name="Takaki Y."/>
            <person name="Miyazaki M."/>
            <person name="Miyata M."/>
            <person name="Ogawara M."/>
            <person name="Saito Y."/>
            <person name="Sakai S."/>
            <person name="Tahara Y.O."/>
            <person name="Takano Y."/>
            <person name="Tasumi E."/>
            <person name="Uematsu K."/>
            <person name="Yoshimura T."/>
            <person name="Itoh T."/>
            <person name="Ohkuma M."/>
            <person name="Takai K."/>
        </authorList>
    </citation>
    <scope>NUCLEOTIDE SEQUENCE [LARGE SCALE GENOMIC DNA]</scope>
    <source>
        <strain evidence="2 3">MK-D1</strain>
    </source>
</reference>
<name>A0A5B9DD68_9ARCH</name>
<dbReference type="Gene3D" id="3.30.1370.110">
    <property type="match status" value="1"/>
</dbReference>
<keyword evidence="3" id="KW-1185">Reference proteome</keyword>
<dbReference type="KEGG" id="psyt:DSAG12_02647"/>
<dbReference type="EMBL" id="CP042905">
    <property type="protein sequence ID" value="QEE16817.2"/>
    <property type="molecule type" value="Genomic_DNA"/>
</dbReference>
<dbReference type="AlphaFoldDB" id="A0A5B9DD68"/>
<dbReference type="InterPro" id="IPR002625">
    <property type="entry name" value="Smr_dom"/>
</dbReference>
<dbReference type="Pfam" id="PF01713">
    <property type="entry name" value="Smr"/>
    <property type="match status" value="1"/>
</dbReference>
<dbReference type="Proteomes" id="UP000321408">
    <property type="component" value="Chromosome"/>
</dbReference>
<dbReference type="SUPFAM" id="SSF160443">
    <property type="entry name" value="SMR domain-like"/>
    <property type="match status" value="1"/>
</dbReference>
<proteinExistence type="predicted"/>
<accession>A0A5B9DD68</accession>
<organism evidence="2 3">
    <name type="scientific">Promethearchaeum syntrophicum</name>
    <dbReference type="NCBI Taxonomy" id="2594042"/>
    <lineage>
        <taxon>Archaea</taxon>
        <taxon>Promethearchaeati</taxon>
        <taxon>Promethearchaeota</taxon>
        <taxon>Promethearchaeia</taxon>
        <taxon>Promethearchaeales</taxon>
        <taxon>Promethearchaeaceae</taxon>
        <taxon>Promethearchaeum</taxon>
    </lineage>
</organism>
<dbReference type="InterPro" id="IPR036063">
    <property type="entry name" value="Smr_dom_sf"/>
</dbReference>
<reference evidence="2 3" key="1">
    <citation type="journal article" date="2020" name="Nature">
        <title>Isolation of an archaeon at the prokaryote-eukaryote interface.</title>
        <authorList>
            <person name="Imachi H."/>
            <person name="Nobu M.K."/>
            <person name="Nakahara N."/>
            <person name="Morono Y."/>
            <person name="Ogawara M."/>
            <person name="Takaki Y."/>
            <person name="Takano Y."/>
            <person name="Uematsu K."/>
            <person name="Ikuta T."/>
            <person name="Ito M."/>
            <person name="Matsui Y."/>
            <person name="Miyazaki M."/>
            <person name="Murata K."/>
            <person name="Saito Y."/>
            <person name="Sakai S."/>
            <person name="Song C."/>
            <person name="Tasumi E."/>
            <person name="Yamanaka Y."/>
            <person name="Yamaguchi T."/>
            <person name="Kamagata Y."/>
            <person name="Tamaki H."/>
            <person name="Takai K."/>
        </authorList>
    </citation>
    <scope>NUCLEOTIDE SEQUENCE [LARGE SCALE GENOMIC DNA]</scope>
    <source>
        <strain evidence="2 3">MK-D1</strain>
    </source>
</reference>
<protein>
    <recommendedName>
        <fullName evidence="1">Smr domain-containing protein</fullName>
    </recommendedName>
</protein>
<evidence type="ECO:0000313" key="2">
    <source>
        <dbReference type="EMBL" id="QEE16817.2"/>
    </source>
</evidence>
<evidence type="ECO:0000313" key="3">
    <source>
        <dbReference type="Proteomes" id="UP000321408"/>
    </source>
</evidence>
<gene>
    <name evidence="2" type="ORF">DSAG12_02647</name>
</gene>
<sequence length="120" mass="14487">MHNNRFKEAIEKVLIYLRTCWKKKISKISIIHGYHGHILKDYIESSRFIKDMEDEGFFLKKINTKKQNKNNPGVSIFKIEYINHMISQYNKSEEANVDIIMEKLRKLKKKKRINIQDLIY</sequence>
<evidence type="ECO:0000259" key="1">
    <source>
        <dbReference type="Pfam" id="PF01713"/>
    </source>
</evidence>